<evidence type="ECO:0000313" key="2">
    <source>
        <dbReference type="Proteomes" id="UP000541444"/>
    </source>
</evidence>
<name>A0A7J7MKT3_9MAGN</name>
<protein>
    <submittedName>
        <fullName evidence="1">Uncharacterized protein</fullName>
    </submittedName>
</protein>
<organism evidence="1 2">
    <name type="scientific">Kingdonia uniflora</name>
    <dbReference type="NCBI Taxonomy" id="39325"/>
    <lineage>
        <taxon>Eukaryota</taxon>
        <taxon>Viridiplantae</taxon>
        <taxon>Streptophyta</taxon>
        <taxon>Embryophyta</taxon>
        <taxon>Tracheophyta</taxon>
        <taxon>Spermatophyta</taxon>
        <taxon>Magnoliopsida</taxon>
        <taxon>Ranunculales</taxon>
        <taxon>Circaeasteraceae</taxon>
        <taxon>Kingdonia</taxon>
    </lineage>
</organism>
<dbReference type="AlphaFoldDB" id="A0A7J7MKT3"/>
<keyword evidence="2" id="KW-1185">Reference proteome</keyword>
<evidence type="ECO:0000313" key="1">
    <source>
        <dbReference type="EMBL" id="KAF6155380.1"/>
    </source>
</evidence>
<accession>A0A7J7MKT3</accession>
<dbReference type="EMBL" id="JACGCM010001428">
    <property type="protein sequence ID" value="KAF6155380.1"/>
    <property type="molecule type" value="Genomic_DNA"/>
</dbReference>
<sequence>MSTLVVEIFDRHLGDMKFQFGETIIQMKPIYVCLILELRVSPIANKFLFVNPEYMMNFRRRQFPKNKNTYGLKEIDDALKQAKLERHQEDVLRLNLLKIILSFLLPNKERNVWVKYVDLVDDLQCLIFPIIEESIHLFPKLHGWRMTSFKRRQIVTFKKFFTNPDLQVIAMKPSETDMQQNLVQEAMRYQIGVVPAIAAVPTIGAVPTINAPTVGAPVVVVPAIGSSSSATEIGVVVVRVCSHLEGTSLLGQYQFSTPEKTIKHKRK</sequence>
<comment type="caution">
    <text evidence="1">The sequence shown here is derived from an EMBL/GenBank/DDBJ whole genome shotgun (WGS) entry which is preliminary data.</text>
</comment>
<proteinExistence type="predicted"/>
<dbReference type="Proteomes" id="UP000541444">
    <property type="component" value="Unassembled WGS sequence"/>
</dbReference>
<reference evidence="1 2" key="1">
    <citation type="journal article" date="2020" name="IScience">
        <title>Genome Sequencing of the Endangered Kingdonia uniflora (Circaeasteraceae, Ranunculales) Reveals Potential Mechanisms of Evolutionary Specialization.</title>
        <authorList>
            <person name="Sun Y."/>
            <person name="Deng T."/>
            <person name="Zhang A."/>
            <person name="Moore M.J."/>
            <person name="Landis J.B."/>
            <person name="Lin N."/>
            <person name="Zhang H."/>
            <person name="Zhang X."/>
            <person name="Huang J."/>
            <person name="Zhang X."/>
            <person name="Sun H."/>
            <person name="Wang H."/>
        </authorList>
    </citation>
    <scope>NUCLEOTIDE SEQUENCE [LARGE SCALE GENOMIC DNA]</scope>
    <source>
        <strain evidence="1">TB1705</strain>
        <tissue evidence="1">Leaf</tissue>
    </source>
</reference>
<gene>
    <name evidence="1" type="ORF">GIB67_019906</name>
</gene>